<gene>
    <name evidence="1" type="ORF">HNR22_001395</name>
</gene>
<dbReference type="EMBL" id="JACCHK010000001">
    <property type="protein sequence ID" value="NYH41668.1"/>
    <property type="molecule type" value="Genomic_DNA"/>
</dbReference>
<comment type="caution">
    <text evidence="1">The sequence shown here is derived from an EMBL/GenBank/DDBJ whole genome shotgun (WGS) entry which is preliminary data.</text>
</comment>
<sequence length="65" mass="7140">MARHPARGWSAPQRPCHVVDGATLAPLLAEAGAARGETRWQAEGHRVRLVVRPLLPHERICADLD</sequence>
<reference evidence="1 2" key="1">
    <citation type="submission" date="2020-07" db="EMBL/GenBank/DDBJ databases">
        <title>Sequencing the genomes of 1000 actinobacteria strains.</title>
        <authorList>
            <person name="Klenk H.-P."/>
        </authorList>
    </citation>
    <scope>NUCLEOTIDE SEQUENCE [LARGE SCALE GENOMIC DNA]</scope>
    <source>
        <strain evidence="1 2">DSM 45876</strain>
    </source>
</reference>
<proteinExistence type="predicted"/>
<protein>
    <submittedName>
        <fullName evidence="1">Uncharacterized protein</fullName>
    </submittedName>
</protein>
<name>A0A7Z0BBX0_9ACTN</name>
<accession>A0A7Z0BBX0</accession>
<evidence type="ECO:0000313" key="1">
    <source>
        <dbReference type="EMBL" id="NYH41668.1"/>
    </source>
</evidence>
<evidence type="ECO:0000313" key="2">
    <source>
        <dbReference type="Proteomes" id="UP000523545"/>
    </source>
</evidence>
<organism evidence="1 2">
    <name type="scientific">Micromonospora jinlongensis</name>
    <dbReference type="NCBI Taxonomy" id="1287877"/>
    <lineage>
        <taxon>Bacteria</taxon>
        <taxon>Bacillati</taxon>
        <taxon>Actinomycetota</taxon>
        <taxon>Actinomycetes</taxon>
        <taxon>Micromonosporales</taxon>
        <taxon>Micromonosporaceae</taxon>
        <taxon>Micromonospora</taxon>
    </lineage>
</organism>
<dbReference type="Proteomes" id="UP000523545">
    <property type="component" value="Unassembled WGS sequence"/>
</dbReference>
<keyword evidence="2" id="KW-1185">Reference proteome</keyword>
<dbReference type="RefSeq" id="WP_179779621.1">
    <property type="nucleotide sequence ID" value="NZ_JACCHK010000001.1"/>
</dbReference>
<dbReference type="AlphaFoldDB" id="A0A7Z0BBX0"/>